<keyword evidence="1" id="KW-1133">Transmembrane helix</keyword>
<accession>A0A250F901</accession>
<dbReference type="KEGG" id="clk:CGC53_04200"/>
<feature type="transmembrane region" description="Helical" evidence="1">
    <location>
        <begin position="196"/>
        <end position="219"/>
    </location>
</feature>
<gene>
    <name evidence="2" type="ORF">CGC53_04200</name>
</gene>
<reference evidence="3" key="1">
    <citation type="submission" date="2017-06" db="EMBL/GenBank/DDBJ databases">
        <title>Capnocytophaga spp. assemblies.</title>
        <authorList>
            <person name="Gulvik C.A."/>
        </authorList>
    </citation>
    <scope>NUCLEOTIDE SEQUENCE [LARGE SCALE GENOMIC DNA]</scope>
    <source>
        <strain evidence="3">H6253</strain>
    </source>
</reference>
<feature type="transmembrane region" description="Helical" evidence="1">
    <location>
        <begin position="162"/>
        <end position="184"/>
    </location>
</feature>
<sequence length="225" mass="25882">MVIAILTAFIVINLVLKLSFWKVWQTALFSSIIFLFVWLSTDFASEQSQVTLEAMLNNPRILSNITVLLTIETAVCMAFCFTSLRSIFKEKESRWNKILQWYPNLLIFPALFYILTQCIFYYTGVSFEQIAVGVGVISLVFIILGAFGIRKLLPEKDLRLELHFLVSLLITLLGLVSTANGQIIYVPQSEPINFKILGNTFLFFFLLFMAGFVFNKLYWKIKKTK</sequence>
<organism evidence="2 3">
    <name type="scientific">Capnocytophaga leadbetteri</name>
    <dbReference type="NCBI Taxonomy" id="327575"/>
    <lineage>
        <taxon>Bacteria</taxon>
        <taxon>Pseudomonadati</taxon>
        <taxon>Bacteroidota</taxon>
        <taxon>Flavobacteriia</taxon>
        <taxon>Flavobacteriales</taxon>
        <taxon>Flavobacteriaceae</taxon>
        <taxon>Capnocytophaga</taxon>
    </lineage>
</organism>
<protein>
    <submittedName>
        <fullName evidence="2">Uncharacterized protein</fullName>
    </submittedName>
</protein>
<proteinExistence type="predicted"/>
<dbReference type="AlphaFoldDB" id="A0A250F901"/>
<feature type="transmembrane region" description="Helical" evidence="1">
    <location>
        <begin position="61"/>
        <end position="84"/>
    </location>
</feature>
<feature type="transmembrane region" description="Helical" evidence="1">
    <location>
        <begin position="23"/>
        <end position="41"/>
    </location>
</feature>
<dbReference type="RefSeq" id="WP_095913573.1">
    <property type="nucleotide sequence ID" value="NZ_CAUUPF010000003.1"/>
</dbReference>
<dbReference type="Proteomes" id="UP000217276">
    <property type="component" value="Chromosome"/>
</dbReference>
<dbReference type="EMBL" id="CP022384">
    <property type="protein sequence ID" value="ATA81604.1"/>
    <property type="molecule type" value="Genomic_DNA"/>
</dbReference>
<evidence type="ECO:0000256" key="1">
    <source>
        <dbReference type="SAM" id="Phobius"/>
    </source>
</evidence>
<keyword evidence="1" id="KW-0812">Transmembrane</keyword>
<feature type="transmembrane region" description="Helical" evidence="1">
    <location>
        <begin position="130"/>
        <end position="150"/>
    </location>
</feature>
<evidence type="ECO:0000313" key="3">
    <source>
        <dbReference type="Proteomes" id="UP000217276"/>
    </source>
</evidence>
<keyword evidence="3" id="KW-1185">Reference proteome</keyword>
<name>A0A250F901_9FLAO</name>
<evidence type="ECO:0000313" key="2">
    <source>
        <dbReference type="EMBL" id="ATA81604.1"/>
    </source>
</evidence>
<feature type="transmembrane region" description="Helical" evidence="1">
    <location>
        <begin position="105"/>
        <end position="124"/>
    </location>
</feature>
<keyword evidence="1" id="KW-0472">Membrane</keyword>